<dbReference type="PANTHER" id="PTHR43537">
    <property type="entry name" value="TRANSCRIPTIONAL REGULATOR, GNTR FAMILY"/>
    <property type="match status" value="1"/>
</dbReference>
<dbReference type="InterPro" id="IPR011711">
    <property type="entry name" value="GntR_C"/>
</dbReference>
<dbReference type="InterPro" id="IPR000524">
    <property type="entry name" value="Tscrpt_reg_HTH_GntR"/>
</dbReference>
<protein>
    <submittedName>
        <fullName evidence="5">GntR family transcriptional regulator</fullName>
    </submittedName>
</protein>
<dbReference type="SMART" id="SM00345">
    <property type="entry name" value="HTH_GNTR"/>
    <property type="match status" value="1"/>
</dbReference>
<dbReference type="SUPFAM" id="SSF46785">
    <property type="entry name" value="Winged helix' DNA-binding domain"/>
    <property type="match status" value="1"/>
</dbReference>
<dbReference type="RefSeq" id="WP_252622856.1">
    <property type="nucleotide sequence ID" value="NZ_CP099490.1"/>
</dbReference>
<dbReference type="Pfam" id="PF07729">
    <property type="entry name" value="FCD"/>
    <property type="match status" value="1"/>
</dbReference>
<accession>A0ABY4YLA2</accession>
<sequence>MSKADPGQVEPLPQESTPSMIASRVREAIASGQIAPGSQLGEAAYASQLGVSRGPLREGLQRLTQEGLLISIRNRGLFVIEMTPENVADMYLAREAVERTAAAQVHRLDPGSAAVDLLGITADMARAAHARDTAAFTNADIAFHRTLVDAAQSPRLHRIHDTLLTETRMCIHALAATYTVPETRVGEHEAIARSFAEGDPAITDRLIVAHMQDAVERLSGTTTATGTIG</sequence>
<dbReference type="Gene3D" id="1.20.120.530">
    <property type="entry name" value="GntR ligand-binding domain-like"/>
    <property type="match status" value="1"/>
</dbReference>
<evidence type="ECO:0000256" key="3">
    <source>
        <dbReference type="ARBA" id="ARBA00023163"/>
    </source>
</evidence>
<dbReference type="Gene3D" id="1.10.10.10">
    <property type="entry name" value="Winged helix-like DNA-binding domain superfamily/Winged helix DNA-binding domain"/>
    <property type="match status" value="1"/>
</dbReference>
<dbReference type="PROSITE" id="PS50949">
    <property type="entry name" value="HTH_GNTR"/>
    <property type="match status" value="1"/>
</dbReference>
<dbReference type="Proteomes" id="UP001056535">
    <property type="component" value="Chromosome"/>
</dbReference>
<evidence type="ECO:0000259" key="4">
    <source>
        <dbReference type="PROSITE" id="PS50949"/>
    </source>
</evidence>
<dbReference type="SMART" id="SM00895">
    <property type="entry name" value="FCD"/>
    <property type="match status" value="1"/>
</dbReference>
<gene>
    <name evidence="5" type="ORF">NF557_06650</name>
</gene>
<keyword evidence="1" id="KW-0805">Transcription regulation</keyword>
<dbReference type="SUPFAM" id="SSF48008">
    <property type="entry name" value="GntR ligand-binding domain-like"/>
    <property type="match status" value="1"/>
</dbReference>
<evidence type="ECO:0000256" key="2">
    <source>
        <dbReference type="ARBA" id="ARBA00023125"/>
    </source>
</evidence>
<dbReference type="EMBL" id="CP099490">
    <property type="protein sequence ID" value="USQ77578.1"/>
    <property type="molecule type" value="Genomic_DNA"/>
</dbReference>
<feature type="domain" description="HTH gntR-type" evidence="4">
    <location>
        <begin position="15"/>
        <end position="82"/>
    </location>
</feature>
<keyword evidence="3" id="KW-0804">Transcription</keyword>
<name>A0ABY4YLA2_9MICO</name>
<keyword evidence="2" id="KW-0238">DNA-binding</keyword>
<proteinExistence type="predicted"/>
<dbReference type="InterPro" id="IPR036388">
    <property type="entry name" value="WH-like_DNA-bd_sf"/>
</dbReference>
<reference evidence="5" key="1">
    <citation type="submission" date="2022-06" db="EMBL/GenBank/DDBJ databases">
        <title>Ornithinimicrobium JY.X270.</title>
        <authorList>
            <person name="Huang Y."/>
        </authorList>
    </citation>
    <scope>NUCLEOTIDE SEQUENCE</scope>
    <source>
        <strain evidence="5">JY.X270</strain>
    </source>
</reference>
<evidence type="ECO:0000313" key="5">
    <source>
        <dbReference type="EMBL" id="USQ77578.1"/>
    </source>
</evidence>
<keyword evidence="6" id="KW-1185">Reference proteome</keyword>
<dbReference type="Pfam" id="PF00392">
    <property type="entry name" value="GntR"/>
    <property type="match status" value="1"/>
</dbReference>
<dbReference type="InterPro" id="IPR008920">
    <property type="entry name" value="TF_FadR/GntR_C"/>
</dbReference>
<evidence type="ECO:0000313" key="6">
    <source>
        <dbReference type="Proteomes" id="UP001056535"/>
    </source>
</evidence>
<dbReference type="PANTHER" id="PTHR43537:SF45">
    <property type="entry name" value="GNTR FAMILY REGULATORY PROTEIN"/>
    <property type="match status" value="1"/>
</dbReference>
<evidence type="ECO:0000256" key="1">
    <source>
        <dbReference type="ARBA" id="ARBA00023015"/>
    </source>
</evidence>
<organism evidence="5 6">
    <name type="scientific">Ornithinimicrobium cryptoxanthini</name>
    <dbReference type="NCBI Taxonomy" id="2934161"/>
    <lineage>
        <taxon>Bacteria</taxon>
        <taxon>Bacillati</taxon>
        <taxon>Actinomycetota</taxon>
        <taxon>Actinomycetes</taxon>
        <taxon>Micrococcales</taxon>
        <taxon>Ornithinimicrobiaceae</taxon>
        <taxon>Ornithinimicrobium</taxon>
    </lineage>
</organism>
<dbReference type="InterPro" id="IPR036390">
    <property type="entry name" value="WH_DNA-bd_sf"/>
</dbReference>
<dbReference type="CDD" id="cd07377">
    <property type="entry name" value="WHTH_GntR"/>
    <property type="match status" value="1"/>
</dbReference>